<dbReference type="AlphaFoldDB" id="A0A2P7U320"/>
<accession>A0A2P7U320</accession>
<sequence>MFYVRELIHDRINHPQFFTDRKNHTNGIENFWNQAKCVLRKYHGIDSQRNILLPAGAET</sequence>
<reference evidence="1 2" key="1">
    <citation type="submission" date="2018-03" db="EMBL/GenBank/DDBJ databases">
        <title>Neisseria weixii sp. nov., isolated from the intestinal contents of Tibetan Plateau pika (Ochotona curzoniae) in Yushu, Qinghai Province, China.</title>
        <authorList>
            <person name="Gui Z."/>
        </authorList>
    </citation>
    <scope>NUCLEOTIDE SEQUENCE [LARGE SCALE GENOMIC DNA]</scope>
    <source>
        <strain evidence="1 2">ATCC 51483</strain>
    </source>
</reference>
<name>A0A2P7U320_9NEIS</name>
<evidence type="ECO:0008006" key="3">
    <source>
        <dbReference type="Google" id="ProtNLM"/>
    </source>
</evidence>
<keyword evidence="2" id="KW-1185">Reference proteome</keyword>
<evidence type="ECO:0000313" key="1">
    <source>
        <dbReference type="EMBL" id="PSJ81388.1"/>
    </source>
</evidence>
<comment type="caution">
    <text evidence="1">The sequence shown here is derived from an EMBL/GenBank/DDBJ whole genome shotgun (WGS) entry which is preliminary data.</text>
</comment>
<dbReference type="EMBL" id="PXYY01000003">
    <property type="protein sequence ID" value="PSJ81388.1"/>
    <property type="molecule type" value="Genomic_DNA"/>
</dbReference>
<dbReference type="Proteomes" id="UP000241868">
    <property type="component" value="Unassembled WGS sequence"/>
</dbReference>
<proteinExistence type="predicted"/>
<organism evidence="1 2">
    <name type="scientific">Neisseria iguanae</name>
    <dbReference type="NCBI Taxonomy" id="90242"/>
    <lineage>
        <taxon>Bacteria</taxon>
        <taxon>Pseudomonadati</taxon>
        <taxon>Pseudomonadota</taxon>
        <taxon>Betaproteobacteria</taxon>
        <taxon>Neisseriales</taxon>
        <taxon>Neisseriaceae</taxon>
        <taxon>Neisseria</taxon>
    </lineage>
</organism>
<gene>
    <name evidence="1" type="ORF">C7N83_01000</name>
</gene>
<evidence type="ECO:0000313" key="2">
    <source>
        <dbReference type="Proteomes" id="UP000241868"/>
    </source>
</evidence>
<protein>
    <recommendedName>
        <fullName evidence="3">Transposase</fullName>
    </recommendedName>
</protein>